<name>A0A9Q3ZN01_9RHOB</name>
<sequence>MTGPTSFHVPPLAGQPAKAGIVSPRQQMVAGIPSADFAAVFDGEKGITQMPETGEAVVSEDPENSAQPDDSAQSGHKGSKTVQDASDQDTQSKGQPAISDKIGPEGAQANKLHTAGPIVSDAAESGRISHTHIALDEVHQTRPHEFDPGSGASPPRLFSPYRPGMSQWWQPGPTTSAVSVETIDGDTSDKVSMISGNADTPPLTSNRSSWSGSAPERAPVAEDLAPTPTRTLETGAFEARIQTEVLPKEPAPRPSSIEEPRRPRGAAITESQAQNFEPGTSLSGQTTGGHPVLEGRNSSVSSATNADGVRTTTTADLNRAMPTKTDTGSHSPPVRQAKALVVSTGQTEPRDVVDAVTSREIDTPRLRHAPRVTAADKPAVAMTAPARGFTEETAAQPRSAAPNPDPSSGQPSSAGETARIDKSQQAPREQASSAPRYLAGPASVHMASSSDSSALPRSTPSVRPDLAATPASPDRYQTPHLPGMTSDGIPEHAAVKSASSEYQPRAMVEEPGRGPAIPAEATASRLRSVSHLSLPQAEATTPPDAMSRRWTEPVTQAASGAASATPGTQSRTWNTARPFPASNLVKEGFVAELGIRPEAGIELPPDMPFGSTGHGSMSMTPSAPGNQADSARHIGGQLATAVASQTGADSVEIALDPEELGRVQMNLKTRGDTLTLTIFAERPETVELMRRNIDQLSSEFRQMGYADVSFSFGGTHSGAHGDPHQRSGGRGEISETAETDRPDTAKDRPRIAASGLDMRL</sequence>
<accession>A0A9Q3ZN01</accession>
<feature type="compositionally biased region" description="Basic and acidic residues" evidence="1">
    <location>
        <begin position="246"/>
        <end position="262"/>
    </location>
</feature>
<reference evidence="3" key="1">
    <citation type="journal article" date="2021" name="Environ. Microbiol.">
        <title>Cryptic niche differentiation of novel sediment ecotypes of Rugeria pomeroyi correlates with nitrate respiration.</title>
        <authorList>
            <person name="Lin X."/>
            <person name="McNichol J."/>
            <person name="Chu X."/>
            <person name="Qian Y."/>
            <person name="Luo H."/>
        </authorList>
    </citation>
    <scope>NUCLEOTIDE SEQUENCE</scope>
    <source>
        <strain evidence="3">SZCCDBB064</strain>
    </source>
</reference>
<dbReference type="Gene3D" id="3.30.750.140">
    <property type="match status" value="1"/>
</dbReference>
<feature type="region of interest" description="Disordered" evidence="1">
    <location>
        <begin position="714"/>
        <end position="760"/>
    </location>
</feature>
<feature type="compositionally biased region" description="Low complexity" evidence="1">
    <location>
        <begin position="555"/>
        <end position="570"/>
    </location>
</feature>
<feature type="region of interest" description="Disordered" evidence="1">
    <location>
        <begin position="187"/>
        <end position="576"/>
    </location>
</feature>
<feature type="compositionally biased region" description="Polar residues" evidence="1">
    <location>
        <begin position="406"/>
        <end position="415"/>
    </location>
</feature>
<dbReference type="CDD" id="cd17470">
    <property type="entry name" value="T3SS_Flik_C"/>
    <property type="match status" value="1"/>
</dbReference>
<evidence type="ECO:0000313" key="4">
    <source>
        <dbReference type="Proteomes" id="UP000813672"/>
    </source>
</evidence>
<feature type="compositionally biased region" description="Basic and acidic residues" evidence="1">
    <location>
        <begin position="348"/>
        <end position="365"/>
    </location>
</feature>
<feature type="domain" description="Flagellar hook-length control protein-like C-terminal" evidence="2">
    <location>
        <begin position="642"/>
        <end position="713"/>
    </location>
</feature>
<dbReference type="Pfam" id="PF02120">
    <property type="entry name" value="Flg_hook"/>
    <property type="match status" value="1"/>
</dbReference>
<feature type="compositionally biased region" description="Polar residues" evidence="1">
    <location>
        <begin position="423"/>
        <end position="433"/>
    </location>
</feature>
<feature type="compositionally biased region" description="Polar residues" evidence="1">
    <location>
        <begin position="296"/>
        <end position="316"/>
    </location>
</feature>
<dbReference type="AlphaFoldDB" id="A0A9Q3ZN01"/>
<evidence type="ECO:0000259" key="2">
    <source>
        <dbReference type="Pfam" id="PF02120"/>
    </source>
</evidence>
<evidence type="ECO:0000256" key="1">
    <source>
        <dbReference type="SAM" id="MobiDB-lite"/>
    </source>
</evidence>
<dbReference type="InterPro" id="IPR038610">
    <property type="entry name" value="FliK-like_C_sf"/>
</dbReference>
<dbReference type="Proteomes" id="UP000813672">
    <property type="component" value="Unassembled WGS sequence"/>
</dbReference>
<dbReference type="InterPro" id="IPR021136">
    <property type="entry name" value="Flagellar_hook_control-like_C"/>
</dbReference>
<keyword evidence="3" id="KW-0969">Cilium</keyword>
<dbReference type="EMBL" id="JAGQAF010000008">
    <property type="protein sequence ID" value="MCE8538590.1"/>
    <property type="molecule type" value="Genomic_DNA"/>
</dbReference>
<feature type="compositionally biased region" description="Polar residues" evidence="1">
    <location>
        <begin position="269"/>
        <end position="285"/>
    </location>
</feature>
<feature type="compositionally biased region" description="Basic and acidic residues" evidence="1">
    <location>
        <begin position="738"/>
        <end position="750"/>
    </location>
</feature>
<comment type="caution">
    <text evidence="3">The sequence shown here is derived from an EMBL/GenBank/DDBJ whole genome shotgun (WGS) entry which is preliminary data.</text>
</comment>
<feature type="region of interest" description="Disordered" evidence="1">
    <location>
        <begin position="43"/>
        <end position="108"/>
    </location>
</feature>
<feature type="compositionally biased region" description="Polar residues" evidence="1">
    <location>
        <begin position="64"/>
        <end position="94"/>
    </location>
</feature>
<dbReference type="RefSeq" id="WP_234220283.1">
    <property type="nucleotide sequence ID" value="NZ_JAGQAF010000008.1"/>
</dbReference>
<proteinExistence type="predicted"/>
<gene>
    <name evidence="3" type="ORF">KBY27_14160</name>
</gene>
<feature type="region of interest" description="Disordered" evidence="1">
    <location>
        <begin position="1"/>
        <end position="20"/>
    </location>
</feature>
<feature type="compositionally biased region" description="Low complexity" evidence="1">
    <location>
        <begin position="441"/>
        <end position="461"/>
    </location>
</feature>
<evidence type="ECO:0000313" key="3">
    <source>
        <dbReference type="EMBL" id="MCE8538590.1"/>
    </source>
</evidence>
<organism evidence="3 4">
    <name type="scientific">Ruegeria pomeroyi</name>
    <dbReference type="NCBI Taxonomy" id="89184"/>
    <lineage>
        <taxon>Bacteria</taxon>
        <taxon>Pseudomonadati</taxon>
        <taxon>Pseudomonadota</taxon>
        <taxon>Alphaproteobacteria</taxon>
        <taxon>Rhodobacterales</taxon>
        <taxon>Roseobacteraceae</taxon>
        <taxon>Ruegeria</taxon>
    </lineage>
</organism>
<keyword evidence="3" id="KW-0282">Flagellum</keyword>
<feature type="compositionally biased region" description="Polar residues" evidence="1">
    <location>
        <begin position="194"/>
        <end position="212"/>
    </location>
</feature>
<keyword evidence="3" id="KW-0966">Cell projection</keyword>
<protein>
    <submittedName>
        <fullName evidence="3">Flagellar hook-length control protein FliK</fullName>
    </submittedName>
</protein>